<dbReference type="KEGG" id="apb:SAR116_2142"/>
<dbReference type="HAMAP" id="MF_01374">
    <property type="entry name" value="Glyoxalase_2"/>
    <property type="match status" value="1"/>
</dbReference>
<evidence type="ECO:0000256" key="2">
    <source>
        <dbReference type="ARBA" id="ARBA00004963"/>
    </source>
</evidence>
<sequence length="274" mass="30118">MRTVDVDGKHRHMVTGDPMARLEIFQFPYNADNYGVLIHCNDSGATACIDAGDAAATEAALAQTGWSLTHIFITHHHADHTAGLAALKATHNAHVIGPPPRSAAISGIDSALWDGDSFDFANRQVHVMATPGHTTDMINFYLPEEKIVFTGDTLFALGCGRVFEGSFDMMWESLEKLLSLPDDTVIYCSHEYTKANADFAVTIDPENDALNKRHAQIIKQRANNIATVPTIMSVEKATNPFLRPDDASIRAHLGMEDARNADVFAEIRRRKDAF</sequence>
<dbReference type="SUPFAM" id="SSF56281">
    <property type="entry name" value="Metallo-hydrolase/oxidoreductase"/>
    <property type="match status" value="1"/>
</dbReference>
<organism evidence="9 10">
    <name type="scientific">Puniceispirillum marinum (strain IMCC1322)</name>
    <dbReference type="NCBI Taxonomy" id="488538"/>
    <lineage>
        <taxon>Bacteria</taxon>
        <taxon>Pseudomonadati</taxon>
        <taxon>Pseudomonadota</taxon>
        <taxon>Alphaproteobacteria</taxon>
        <taxon>Candidatus Puniceispirillales</taxon>
        <taxon>Candidatus Puniceispirillaceae</taxon>
        <taxon>Candidatus Puniceispirillum</taxon>
    </lineage>
</organism>
<feature type="domain" description="Metallo-beta-lactamase" evidence="8">
    <location>
        <begin position="32"/>
        <end position="190"/>
    </location>
</feature>
<evidence type="ECO:0000256" key="7">
    <source>
        <dbReference type="HAMAP-Rule" id="MF_01374"/>
    </source>
</evidence>
<dbReference type="STRING" id="488538.SAR116_2142"/>
<evidence type="ECO:0000256" key="6">
    <source>
        <dbReference type="ARBA" id="ARBA00022833"/>
    </source>
</evidence>
<protein>
    <recommendedName>
        <fullName evidence="7">Hydroxyacylglutathione hydrolase</fullName>
        <ecNumber evidence="7">3.1.2.6</ecNumber>
    </recommendedName>
    <alternativeName>
        <fullName evidence="7">Glyoxalase II</fullName>
        <shortName evidence="7">Glx II</shortName>
    </alternativeName>
</protein>
<feature type="binding site" evidence="7">
    <location>
        <position position="133"/>
    </location>
    <ligand>
        <name>Zn(2+)</name>
        <dbReference type="ChEBI" id="CHEBI:29105"/>
        <label>1</label>
    </ligand>
</feature>
<comment type="cofactor">
    <cofactor evidence="7">
        <name>Zn(2+)</name>
        <dbReference type="ChEBI" id="CHEBI:29105"/>
    </cofactor>
    <text evidence="7">Binds 2 Zn(2+) ions per subunit.</text>
</comment>
<keyword evidence="6 7" id="KW-0862">Zinc</keyword>
<dbReference type="Proteomes" id="UP000007460">
    <property type="component" value="Chromosome"/>
</dbReference>
<gene>
    <name evidence="7" type="primary">gloB</name>
    <name evidence="9" type="ordered locus">SAR116_2142</name>
</gene>
<name>D5BNV1_PUNMI</name>
<dbReference type="Gene3D" id="3.60.15.10">
    <property type="entry name" value="Ribonuclease Z/Hydroxyacylglutathione hydrolase-like"/>
    <property type="match status" value="1"/>
</dbReference>
<comment type="similarity">
    <text evidence="3 7">Belongs to the metallo-beta-lactamase superfamily. Glyoxalase II family.</text>
</comment>
<dbReference type="Pfam" id="PF16123">
    <property type="entry name" value="HAGH_C"/>
    <property type="match status" value="1"/>
</dbReference>
<dbReference type="InterPro" id="IPR035680">
    <property type="entry name" value="Clx_II_MBL"/>
</dbReference>
<feature type="binding site" evidence="7">
    <location>
        <position position="190"/>
    </location>
    <ligand>
        <name>Zn(2+)</name>
        <dbReference type="ChEBI" id="CHEBI:29105"/>
        <label>2</label>
    </ligand>
</feature>
<comment type="function">
    <text evidence="7">Thiolesterase that catalyzes the hydrolysis of S-D-lactoyl-glutathione to form glutathione and D-lactic acid.</text>
</comment>
<dbReference type="InterPro" id="IPR036866">
    <property type="entry name" value="RibonucZ/Hydroxyglut_hydro"/>
</dbReference>
<dbReference type="eggNOG" id="COG0491">
    <property type="taxonomic scope" value="Bacteria"/>
</dbReference>
<dbReference type="UniPathway" id="UPA00619">
    <property type="reaction ID" value="UER00676"/>
</dbReference>
<dbReference type="PIRSF" id="PIRSF005457">
    <property type="entry name" value="Glx"/>
    <property type="match status" value="1"/>
</dbReference>
<dbReference type="PANTHER" id="PTHR43705">
    <property type="entry name" value="HYDROXYACYLGLUTATHIONE HYDROLASE"/>
    <property type="match status" value="1"/>
</dbReference>
<proteinExistence type="inferred from homology"/>
<accession>D5BNV1</accession>
<feature type="binding site" evidence="7">
    <location>
        <position position="75"/>
    </location>
    <ligand>
        <name>Zn(2+)</name>
        <dbReference type="ChEBI" id="CHEBI:29105"/>
        <label>1</label>
    </ligand>
</feature>
<comment type="subunit">
    <text evidence="7">Monomer.</text>
</comment>
<dbReference type="GO" id="GO:0019243">
    <property type="term" value="P:methylglyoxal catabolic process to D-lactate via S-lactoyl-glutathione"/>
    <property type="evidence" value="ECO:0007669"/>
    <property type="project" value="UniProtKB-UniRule"/>
</dbReference>
<dbReference type="HOGENOM" id="CLU_030571_4_1_5"/>
<dbReference type="PANTHER" id="PTHR43705:SF1">
    <property type="entry name" value="HYDROXYACYLGLUTATHIONE HYDROLASE GLOB"/>
    <property type="match status" value="1"/>
</dbReference>
<dbReference type="EMBL" id="CP001751">
    <property type="protein sequence ID" value="ADE40385.1"/>
    <property type="molecule type" value="Genomic_DNA"/>
</dbReference>
<evidence type="ECO:0000256" key="5">
    <source>
        <dbReference type="ARBA" id="ARBA00022801"/>
    </source>
</evidence>
<keyword evidence="10" id="KW-1185">Reference proteome</keyword>
<evidence type="ECO:0000256" key="1">
    <source>
        <dbReference type="ARBA" id="ARBA00001623"/>
    </source>
</evidence>
<dbReference type="GO" id="GO:0046872">
    <property type="term" value="F:metal ion binding"/>
    <property type="evidence" value="ECO:0007669"/>
    <property type="project" value="UniProtKB-KW"/>
</dbReference>
<evidence type="ECO:0000256" key="4">
    <source>
        <dbReference type="ARBA" id="ARBA00022723"/>
    </source>
</evidence>
<comment type="catalytic activity">
    <reaction evidence="1 7">
        <text>an S-(2-hydroxyacyl)glutathione + H2O = a 2-hydroxy carboxylate + glutathione + H(+)</text>
        <dbReference type="Rhea" id="RHEA:21864"/>
        <dbReference type="ChEBI" id="CHEBI:15377"/>
        <dbReference type="ChEBI" id="CHEBI:15378"/>
        <dbReference type="ChEBI" id="CHEBI:57925"/>
        <dbReference type="ChEBI" id="CHEBI:58896"/>
        <dbReference type="ChEBI" id="CHEBI:71261"/>
        <dbReference type="EC" id="3.1.2.6"/>
    </reaction>
</comment>
<dbReference type="InterPro" id="IPR032282">
    <property type="entry name" value="HAGH_C"/>
</dbReference>
<feature type="binding site" evidence="7">
    <location>
        <position position="152"/>
    </location>
    <ligand>
        <name>Zn(2+)</name>
        <dbReference type="ChEBI" id="CHEBI:29105"/>
        <label>2</label>
    </ligand>
</feature>
<feature type="binding site" evidence="7">
    <location>
        <position position="77"/>
    </location>
    <ligand>
        <name>Zn(2+)</name>
        <dbReference type="ChEBI" id="CHEBI:29105"/>
        <label>1</label>
    </ligand>
</feature>
<dbReference type="GO" id="GO:0004416">
    <property type="term" value="F:hydroxyacylglutathione hydrolase activity"/>
    <property type="evidence" value="ECO:0007669"/>
    <property type="project" value="UniProtKB-UniRule"/>
</dbReference>
<dbReference type="InterPro" id="IPR001279">
    <property type="entry name" value="Metallo-B-lactamas"/>
</dbReference>
<evidence type="ECO:0000313" key="9">
    <source>
        <dbReference type="EMBL" id="ADE40385.1"/>
    </source>
</evidence>
<dbReference type="SMART" id="SM00849">
    <property type="entry name" value="Lactamase_B"/>
    <property type="match status" value="1"/>
</dbReference>
<dbReference type="InterPro" id="IPR017782">
    <property type="entry name" value="Hydroxyacylglutathione_Hdrlase"/>
</dbReference>
<evidence type="ECO:0000313" key="10">
    <source>
        <dbReference type="Proteomes" id="UP000007460"/>
    </source>
</evidence>
<dbReference type="CDD" id="cd07723">
    <property type="entry name" value="hydroxyacylglutathione_hydrolase_MBL-fold"/>
    <property type="match status" value="1"/>
</dbReference>
<feature type="binding site" evidence="7">
    <location>
        <position position="80"/>
    </location>
    <ligand>
        <name>Zn(2+)</name>
        <dbReference type="ChEBI" id="CHEBI:29105"/>
        <label>2</label>
    </ligand>
</feature>
<evidence type="ECO:0000259" key="8">
    <source>
        <dbReference type="SMART" id="SM00849"/>
    </source>
</evidence>
<feature type="binding site" evidence="7">
    <location>
        <position position="79"/>
    </location>
    <ligand>
        <name>Zn(2+)</name>
        <dbReference type="ChEBI" id="CHEBI:29105"/>
        <label>2</label>
    </ligand>
</feature>
<comment type="pathway">
    <text evidence="2 7">Secondary metabolite metabolism; methylglyoxal degradation; (R)-lactate from methylglyoxal: step 2/2.</text>
</comment>
<dbReference type="EC" id="3.1.2.6" evidence="7"/>
<dbReference type="NCBIfam" id="TIGR03413">
    <property type="entry name" value="GSH_gloB"/>
    <property type="match status" value="1"/>
</dbReference>
<evidence type="ECO:0000256" key="3">
    <source>
        <dbReference type="ARBA" id="ARBA00006759"/>
    </source>
</evidence>
<reference evidence="9 10" key="1">
    <citation type="journal article" date="2010" name="J. Bacteriol.">
        <title>Complete genome sequence of "Candidatus Puniceispirillum marinum" IMCC1322, a representative of the SAR116 clade in the Alphaproteobacteria.</title>
        <authorList>
            <person name="Oh H.M."/>
            <person name="Kwon K.K."/>
            <person name="Kang I."/>
            <person name="Kang S.G."/>
            <person name="Lee J.H."/>
            <person name="Kim S.J."/>
            <person name="Cho J.C."/>
        </authorList>
    </citation>
    <scope>NUCLEOTIDE SEQUENCE [LARGE SCALE GENOMIC DNA]</scope>
    <source>
        <strain evidence="9 10">IMCC1322</strain>
    </source>
</reference>
<keyword evidence="4 7" id="KW-0479">Metal-binding</keyword>
<dbReference type="Pfam" id="PF00753">
    <property type="entry name" value="Lactamase_B"/>
    <property type="match status" value="1"/>
</dbReference>
<keyword evidence="5 7" id="KW-0378">Hydrolase</keyword>
<dbReference type="InterPro" id="IPR050110">
    <property type="entry name" value="Glyoxalase_II_hydrolase"/>
</dbReference>
<feature type="binding site" evidence="7">
    <location>
        <position position="152"/>
    </location>
    <ligand>
        <name>Zn(2+)</name>
        <dbReference type="ChEBI" id="CHEBI:29105"/>
        <label>1</label>
    </ligand>
</feature>
<dbReference type="AlphaFoldDB" id="D5BNV1"/>